<feature type="non-terminal residue" evidence="1">
    <location>
        <position position="67"/>
    </location>
</feature>
<protein>
    <submittedName>
        <fullName evidence="1">Uncharacterized protein</fullName>
    </submittedName>
</protein>
<name>A0A6L2NLC1_TANCI</name>
<gene>
    <name evidence="1" type="ORF">Tci_058395</name>
</gene>
<dbReference type="AlphaFoldDB" id="A0A6L2NLC1"/>
<proteinExistence type="predicted"/>
<accession>A0A6L2NLC1</accession>
<organism evidence="1">
    <name type="scientific">Tanacetum cinerariifolium</name>
    <name type="common">Dalmatian daisy</name>
    <name type="synonym">Chrysanthemum cinerariifolium</name>
    <dbReference type="NCBI Taxonomy" id="118510"/>
    <lineage>
        <taxon>Eukaryota</taxon>
        <taxon>Viridiplantae</taxon>
        <taxon>Streptophyta</taxon>
        <taxon>Embryophyta</taxon>
        <taxon>Tracheophyta</taxon>
        <taxon>Spermatophyta</taxon>
        <taxon>Magnoliopsida</taxon>
        <taxon>eudicotyledons</taxon>
        <taxon>Gunneridae</taxon>
        <taxon>Pentapetalae</taxon>
        <taxon>asterids</taxon>
        <taxon>campanulids</taxon>
        <taxon>Asterales</taxon>
        <taxon>Asteraceae</taxon>
        <taxon>Asteroideae</taxon>
        <taxon>Anthemideae</taxon>
        <taxon>Anthemidinae</taxon>
        <taxon>Tanacetum</taxon>
    </lineage>
</organism>
<reference evidence="1" key="1">
    <citation type="journal article" date="2019" name="Sci. Rep.">
        <title>Draft genome of Tanacetum cinerariifolium, the natural source of mosquito coil.</title>
        <authorList>
            <person name="Yamashiro T."/>
            <person name="Shiraishi A."/>
            <person name="Satake H."/>
            <person name="Nakayama K."/>
        </authorList>
    </citation>
    <scope>NUCLEOTIDE SEQUENCE</scope>
</reference>
<evidence type="ECO:0000313" key="1">
    <source>
        <dbReference type="EMBL" id="GEU86417.1"/>
    </source>
</evidence>
<comment type="caution">
    <text evidence="1">The sequence shown here is derived from an EMBL/GenBank/DDBJ whole genome shotgun (WGS) entry which is preliminary data.</text>
</comment>
<sequence length="67" mass="7649">MYHDLDLGKKALVERKNLGSDLTKSDLCPSFFKDLTAKGMGLLMVDSHTSNHYEDDFTPLETIQRFL</sequence>
<dbReference type="EMBL" id="BKCJ010009319">
    <property type="protein sequence ID" value="GEU86417.1"/>
    <property type="molecule type" value="Genomic_DNA"/>
</dbReference>